<dbReference type="Proteomes" id="UP000001112">
    <property type="component" value="Segment"/>
</dbReference>
<protein>
    <submittedName>
        <fullName evidence="1">Uncharacterized protein</fullName>
    </submittedName>
</protein>
<keyword evidence="2" id="KW-1185">Reference proteome</keyword>
<organism evidence="1 2">
    <name type="scientific">Actinomyces phage Av-1</name>
    <dbReference type="NCBI Taxonomy" id="2880361"/>
    <lineage>
        <taxon>Viruses</taxon>
        <taxon>Duplodnaviria</taxon>
        <taxon>Heunggongvirae</taxon>
        <taxon>Uroviricota</taxon>
        <taxon>Caudoviricetes</taxon>
        <taxon>Dybvigvirus</taxon>
        <taxon>Dybvigvirus Av1</taxon>
    </lineage>
</organism>
<evidence type="ECO:0000313" key="2">
    <source>
        <dbReference type="Proteomes" id="UP000001112"/>
    </source>
</evidence>
<dbReference type="GeneID" id="5329887"/>
<sequence length="90" mass="10520">MYYMREFAVKLNLVDQLPGYRISVYCDRILIDGLDFRLDLYGWPDNRVVFSNKVTGMNTIKRYGHAGGERCRETYLDFLESLGVDTEAVR</sequence>
<name>A6XAE3_9CAUD</name>
<dbReference type="KEGG" id="vg:5329887"/>
<dbReference type="EMBL" id="DQ123818">
    <property type="protein sequence ID" value="ABR67682.1"/>
    <property type="molecule type" value="Genomic_DNA"/>
</dbReference>
<proteinExistence type="predicted"/>
<evidence type="ECO:0000313" key="1">
    <source>
        <dbReference type="EMBL" id="ABR67682.1"/>
    </source>
</evidence>
<dbReference type="RefSeq" id="YP_001333673.1">
    <property type="nucleotide sequence ID" value="NC_009643.1"/>
</dbReference>
<reference evidence="1 2" key="1">
    <citation type="journal article" date="2006" name="Appl. Environ. Microbiol.">
        <title>Isolation and expression of the lysis genes of Actinomyces naeslundii phage Av-1.</title>
        <authorList>
            <person name="Delisle A.L."/>
            <person name="Barcak G.J."/>
            <person name="Guo M."/>
        </authorList>
    </citation>
    <scope>NUCLEOTIDE SEQUENCE</scope>
</reference>
<accession>A6XAE3</accession>